<feature type="coiled-coil region" evidence="3">
    <location>
        <begin position="201"/>
        <end position="319"/>
    </location>
</feature>
<gene>
    <name evidence="5" type="ORF">OVA965_LOCUS34822</name>
    <name evidence="6" type="ORF">TMI583_LOCUS35765</name>
</gene>
<dbReference type="Pfam" id="PF04548">
    <property type="entry name" value="AIG1"/>
    <property type="match status" value="1"/>
</dbReference>
<dbReference type="GO" id="GO:0005525">
    <property type="term" value="F:GTP binding"/>
    <property type="evidence" value="ECO:0007669"/>
    <property type="project" value="InterPro"/>
</dbReference>
<evidence type="ECO:0000256" key="2">
    <source>
        <dbReference type="ARBA" id="ARBA00022741"/>
    </source>
</evidence>
<dbReference type="Proteomes" id="UP000677228">
    <property type="component" value="Unassembled WGS sequence"/>
</dbReference>
<reference evidence="5" key="1">
    <citation type="submission" date="2021-02" db="EMBL/GenBank/DDBJ databases">
        <authorList>
            <person name="Nowell W R."/>
        </authorList>
    </citation>
    <scope>NUCLEOTIDE SEQUENCE</scope>
</reference>
<dbReference type="SUPFAM" id="SSF52540">
    <property type="entry name" value="P-loop containing nucleoside triphosphate hydrolases"/>
    <property type="match status" value="1"/>
</dbReference>
<dbReference type="InterPro" id="IPR027417">
    <property type="entry name" value="P-loop_NTPase"/>
</dbReference>
<keyword evidence="2" id="KW-0547">Nucleotide-binding</keyword>
<name>A0A8S2FFW1_9BILA</name>
<organism evidence="5 7">
    <name type="scientific">Didymodactylos carnosus</name>
    <dbReference type="NCBI Taxonomy" id="1234261"/>
    <lineage>
        <taxon>Eukaryota</taxon>
        <taxon>Metazoa</taxon>
        <taxon>Spiralia</taxon>
        <taxon>Gnathifera</taxon>
        <taxon>Rotifera</taxon>
        <taxon>Eurotatoria</taxon>
        <taxon>Bdelloidea</taxon>
        <taxon>Philodinida</taxon>
        <taxon>Philodinidae</taxon>
        <taxon>Didymodactylos</taxon>
    </lineage>
</organism>
<dbReference type="AlphaFoldDB" id="A0A8S2FFW1"/>
<dbReference type="InterPro" id="IPR006703">
    <property type="entry name" value="G_AIG1"/>
</dbReference>
<accession>A0A8S2FFW1</accession>
<evidence type="ECO:0000313" key="6">
    <source>
        <dbReference type="EMBL" id="CAF4245505.1"/>
    </source>
</evidence>
<dbReference type="Gene3D" id="3.40.50.300">
    <property type="entry name" value="P-loop containing nucleotide triphosphate hydrolases"/>
    <property type="match status" value="1"/>
</dbReference>
<sequence length="342" mass="39359">MATNRTQDNGIIILGNAGTGKSYLCNMLLSEEMTRFESDFASSAVTTETEHQRITVGGLNLRIYNIPGLIEAKQEGIERNKREIMKAFNECPNSIVLFVWGHVGGRVQKDDIIAFKALNEAYQFPQGSLAFVVNNLKPTRRAAYDGEFMRDVKTLLAPLQYPTSDFIVIDEVDPDKEESKEKLSQSRVQLFNLIKSHKPAEQKKHKDIDLEEEQIKKLRERLEQQREAFERDQKTAQTALDNVLEELKKVKEDERKQRQELQNRLVEMEGQRQKALMKETQTLREELKGAKNQNEAMRNQIMQERVQGLEQKLAEKEGQLNKKPDIFSAARDVYTVVSSAWS</sequence>
<evidence type="ECO:0000256" key="1">
    <source>
        <dbReference type="ARBA" id="ARBA00008535"/>
    </source>
</evidence>
<keyword evidence="3" id="KW-0175">Coiled coil</keyword>
<evidence type="ECO:0000313" key="7">
    <source>
        <dbReference type="Proteomes" id="UP000677228"/>
    </source>
</evidence>
<dbReference type="EMBL" id="CAJNOK010029668">
    <property type="protein sequence ID" value="CAF1450692.1"/>
    <property type="molecule type" value="Genomic_DNA"/>
</dbReference>
<dbReference type="EMBL" id="CAJOBA010051509">
    <property type="protein sequence ID" value="CAF4245505.1"/>
    <property type="molecule type" value="Genomic_DNA"/>
</dbReference>
<comment type="caution">
    <text evidence="5">The sequence shown here is derived from an EMBL/GenBank/DDBJ whole genome shotgun (WGS) entry which is preliminary data.</text>
</comment>
<evidence type="ECO:0000313" key="5">
    <source>
        <dbReference type="EMBL" id="CAF1450692.1"/>
    </source>
</evidence>
<evidence type="ECO:0000259" key="4">
    <source>
        <dbReference type="Pfam" id="PF04548"/>
    </source>
</evidence>
<comment type="similarity">
    <text evidence="1">Belongs to the TRAFAC class TrmE-Era-EngA-EngB-Septin-like GTPase superfamily. AIG1/Toc34/Toc159-like paraseptin GTPase family. IAN subfamily.</text>
</comment>
<protein>
    <recommendedName>
        <fullName evidence="4">AIG1-type G domain-containing protein</fullName>
    </recommendedName>
</protein>
<dbReference type="Proteomes" id="UP000682733">
    <property type="component" value="Unassembled WGS sequence"/>
</dbReference>
<feature type="domain" description="AIG1-type G" evidence="4">
    <location>
        <begin position="11"/>
        <end position="122"/>
    </location>
</feature>
<evidence type="ECO:0000256" key="3">
    <source>
        <dbReference type="SAM" id="Coils"/>
    </source>
</evidence>
<proteinExistence type="inferred from homology"/>